<dbReference type="SUPFAM" id="SSF111369">
    <property type="entry name" value="HlyD-like secretion proteins"/>
    <property type="match status" value="1"/>
</dbReference>
<dbReference type="EMBL" id="QFVT01000006">
    <property type="protein sequence ID" value="PYC47338.1"/>
    <property type="molecule type" value="Genomic_DNA"/>
</dbReference>
<evidence type="ECO:0000313" key="2">
    <source>
        <dbReference type="EMBL" id="PYC47338.1"/>
    </source>
</evidence>
<proteinExistence type="predicted"/>
<feature type="domain" description="Multidrug resistance protein MdtA-like alpha-helical hairpin" evidence="1">
    <location>
        <begin position="101"/>
        <end position="162"/>
    </location>
</feature>
<dbReference type="Proteomes" id="UP000248012">
    <property type="component" value="Unassembled WGS sequence"/>
</dbReference>
<comment type="caution">
    <text evidence="2">The sequence shown here is derived from an EMBL/GenBank/DDBJ whole genome shotgun (WGS) entry which is preliminary data.</text>
</comment>
<gene>
    <name evidence="2" type="ORF">DI396_10210</name>
</gene>
<sequence length="326" mass="35247">MKWVWTVLVIAGLAIAGVGIYWWQSTVTSALPDGIAASNGRIEAERIEIATRLPGRITEVLVDEGDWVDAGDVIARMDTIELDAQLHAAVASVHQAQQQKLQAEALLRQRRSELVTARAEFERVSQLAVEGFSSEARLDGQRTVLDTAEAAIAAAEAGVPLAEAMIAAAEASVERLQALINDATLTAPRDGRVQYVLAQEGEILGAGGRVATVTNLSQMYMSIFLPTRDAARLAVGDEARIILDAIPDYVIPAKVTFVASTAQFTPRSVETRDEREQLMFRVNLTIVPDLLAQYQDRARAGVPGVGYVRVSPGIDWPAELAVRLPQ</sequence>
<keyword evidence="3" id="KW-1185">Reference proteome</keyword>
<evidence type="ECO:0000313" key="3">
    <source>
        <dbReference type="Proteomes" id="UP000248012"/>
    </source>
</evidence>
<dbReference type="PANTHER" id="PTHR30438:SF2">
    <property type="entry name" value="MEMBRANE PROTEIN"/>
    <property type="match status" value="1"/>
</dbReference>
<dbReference type="Gene3D" id="2.40.30.170">
    <property type="match status" value="1"/>
</dbReference>
<dbReference type="OrthoDB" id="9778236at2"/>
<organism evidence="2 3">
    <name type="scientific">Litorivita pollutaquae</name>
    <dbReference type="NCBI Taxonomy" id="2200892"/>
    <lineage>
        <taxon>Bacteria</taxon>
        <taxon>Pseudomonadati</taxon>
        <taxon>Pseudomonadota</taxon>
        <taxon>Alphaproteobacteria</taxon>
        <taxon>Rhodobacterales</taxon>
        <taxon>Paracoccaceae</taxon>
        <taxon>Litorivita</taxon>
    </lineage>
</organism>
<dbReference type="Gene3D" id="2.40.50.100">
    <property type="match status" value="1"/>
</dbReference>
<protein>
    <submittedName>
        <fullName evidence="2">Efflux transporter periplasmic adaptor subunit</fullName>
    </submittedName>
</protein>
<accession>A0A2V4MT24</accession>
<dbReference type="AlphaFoldDB" id="A0A2V4MT24"/>
<name>A0A2V4MT24_9RHOB</name>
<evidence type="ECO:0000259" key="1">
    <source>
        <dbReference type="Pfam" id="PF25876"/>
    </source>
</evidence>
<dbReference type="GO" id="GO:0005886">
    <property type="term" value="C:plasma membrane"/>
    <property type="evidence" value="ECO:0007669"/>
    <property type="project" value="TreeGrafter"/>
</dbReference>
<reference evidence="2 3" key="1">
    <citation type="submission" date="2018-05" db="EMBL/GenBank/DDBJ databases">
        <title>Oceanovita maritima gen. nov., sp. nov., a marine bacterium in the family Rhodobacteraceae isolated from surface seawater of Lundu port Xiamen, China.</title>
        <authorList>
            <person name="Hetharua B.H."/>
            <person name="Min D."/>
            <person name="Liao H."/>
            <person name="Tian Y."/>
        </authorList>
    </citation>
    <scope>NUCLEOTIDE SEQUENCE [LARGE SCALE GENOMIC DNA]</scope>
    <source>
        <strain evidence="2 3">FSX-11</strain>
    </source>
</reference>
<dbReference type="RefSeq" id="WP_110796122.1">
    <property type="nucleotide sequence ID" value="NZ_KZ826485.1"/>
</dbReference>
<dbReference type="Pfam" id="PF25876">
    <property type="entry name" value="HH_MFP_RND"/>
    <property type="match status" value="1"/>
</dbReference>
<dbReference type="Gene3D" id="1.10.287.470">
    <property type="entry name" value="Helix hairpin bin"/>
    <property type="match status" value="1"/>
</dbReference>
<dbReference type="PANTHER" id="PTHR30438">
    <property type="entry name" value="36 KDA ANTIGEN-RELATED"/>
    <property type="match status" value="1"/>
</dbReference>
<dbReference type="InterPro" id="IPR058624">
    <property type="entry name" value="MdtA-like_HH"/>
</dbReference>